<name>A0A939T4Y4_9ACTN</name>
<proteinExistence type="predicted"/>
<keyword evidence="2" id="KW-0472">Membrane</keyword>
<keyword evidence="2" id="KW-1133">Transmembrane helix</keyword>
<dbReference type="EMBL" id="JAGEOJ010000019">
    <property type="protein sequence ID" value="MBO2453111.1"/>
    <property type="molecule type" value="Genomic_DNA"/>
</dbReference>
<protein>
    <submittedName>
        <fullName evidence="3">Uncharacterized protein</fullName>
    </submittedName>
</protein>
<evidence type="ECO:0000313" key="4">
    <source>
        <dbReference type="Proteomes" id="UP000669179"/>
    </source>
</evidence>
<evidence type="ECO:0000256" key="2">
    <source>
        <dbReference type="SAM" id="Phobius"/>
    </source>
</evidence>
<feature type="compositionally biased region" description="Low complexity" evidence="1">
    <location>
        <begin position="24"/>
        <end position="33"/>
    </location>
</feature>
<dbReference type="AlphaFoldDB" id="A0A939T4Y4"/>
<organism evidence="3 4">
    <name type="scientific">Actinomadura barringtoniae</name>
    <dbReference type="NCBI Taxonomy" id="1427535"/>
    <lineage>
        <taxon>Bacteria</taxon>
        <taxon>Bacillati</taxon>
        <taxon>Actinomycetota</taxon>
        <taxon>Actinomycetes</taxon>
        <taxon>Streptosporangiales</taxon>
        <taxon>Thermomonosporaceae</taxon>
        <taxon>Actinomadura</taxon>
    </lineage>
</organism>
<accession>A0A939T4Y4</accession>
<keyword evidence="4" id="KW-1185">Reference proteome</keyword>
<reference evidence="3" key="1">
    <citation type="submission" date="2021-03" db="EMBL/GenBank/DDBJ databases">
        <authorList>
            <person name="Kanchanasin P."/>
            <person name="Saeng-In P."/>
            <person name="Phongsopitanun W."/>
            <person name="Yuki M."/>
            <person name="Kudo T."/>
            <person name="Ohkuma M."/>
            <person name="Tanasupawat S."/>
        </authorList>
    </citation>
    <scope>NUCLEOTIDE SEQUENCE</scope>
    <source>
        <strain evidence="3">GKU 128</strain>
    </source>
</reference>
<comment type="caution">
    <text evidence="3">The sequence shown here is derived from an EMBL/GenBank/DDBJ whole genome shotgun (WGS) entry which is preliminary data.</text>
</comment>
<sequence length="73" mass="7403">MALPFMKALTLRSGEPPMINEGPGSAAAGTGHATGEEAGEVSDRTVAKRGAVALLALGACMVAGRILLQRKAR</sequence>
<dbReference type="RefSeq" id="WP_208261139.1">
    <property type="nucleotide sequence ID" value="NZ_JAGEOJ010000019.1"/>
</dbReference>
<evidence type="ECO:0000313" key="3">
    <source>
        <dbReference type="EMBL" id="MBO2453111.1"/>
    </source>
</evidence>
<dbReference type="Proteomes" id="UP000669179">
    <property type="component" value="Unassembled WGS sequence"/>
</dbReference>
<keyword evidence="2" id="KW-0812">Transmembrane</keyword>
<feature type="transmembrane region" description="Helical" evidence="2">
    <location>
        <begin position="50"/>
        <end position="68"/>
    </location>
</feature>
<evidence type="ECO:0000256" key="1">
    <source>
        <dbReference type="SAM" id="MobiDB-lite"/>
    </source>
</evidence>
<feature type="region of interest" description="Disordered" evidence="1">
    <location>
        <begin position="13"/>
        <end position="42"/>
    </location>
</feature>
<gene>
    <name evidence="3" type="ORF">J4573_38875</name>
</gene>